<keyword evidence="2" id="KW-0808">Transferase</keyword>
<dbReference type="Gene3D" id="3.40.1080.10">
    <property type="entry name" value="Glutaconate Coenzyme A-transferase"/>
    <property type="match status" value="1"/>
</dbReference>
<dbReference type="Gene3D" id="3.30.750.70">
    <property type="entry name" value="4-hydroxybutyrate coenzyme like domains"/>
    <property type="match status" value="1"/>
</dbReference>
<dbReference type="Proteomes" id="UP001148932">
    <property type="component" value="Unassembled WGS sequence"/>
</dbReference>
<dbReference type="Pfam" id="PF02550">
    <property type="entry name" value="AcetylCoA_hydro"/>
    <property type="match status" value="1"/>
</dbReference>
<organism evidence="5 6">
    <name type="scientific">Acidovorax benzenivorans</name>
    <dbReference type="NCBI Taxonomy" id="2987520"/>
    <lineage>
        <taxon>Bacteria</taxon>
        <taxon>Pseudomonadati</taxon>
        <taxon>Pseudomonadota</taxon>
        <taxon>Betaproteobacteria</taxon>
        <taxon>Burkholderiales</taxon>
        <taxon>Comamonadaceae</taxon>
        <taxon>Acidovorax</taxon>
    </lineage>
</organism>
<evidence type="ECO:0000256" key="1">
    <source>
        <dbReference type="ARBA" id="ARBA00009632"/>
    </source>
</evidence>
<evidence type="ECO:0000256" key="2">
    <source>
        <dbReference type="ARBA" id="ARBA00022679"/>
    </source>
</evidence>
<keyword evidence="6" id="KW-1185">Reference proteome</keyword>
<dbReference type="GO" id="GO:0016787">
    <property type="term" value="F:hydrolase activity"/>
    <property type="evidence" value="ECO:0007669"/>
    <property type="project" value="UniProtKB-KW"/>
</dbReference>
<comment type="similarity">
    <text evidence="1">Belongs to the acetyl-CoA hydrolase/transferase family.</text>
</comment>
<dbReference type="InterPro" id="IPR003702">
    <property type="entry name" value="ActCoA_hydro_N"/>
</dbReference>
<name>A0ABT5RZY7_9BURK</name>
<evidence type="ECO:0000313" key="5">
    <source>
        <dbReference type="EMBL" id="MDD2179268.1"/>
    </source>
</evidence>
<evidence type="ECO:0000259" key="4">
    <source>
        <dbReference type="Pfam" id="PF13336"/>
    </source>
</evidence>
<reference evidence="5" key="1">
    <citation type="submission" date="2022-10" db="EMBL/GenBank/DDBJ databases">
        <title>Description of microaerobic benzene degrading bacteria.</title>
        <authorList>
            <person name="Bedics A."/>
            <person name="Tancsics A."/>
            <person name="Banerjee S."/>
        </authorList>
    </citation>
    <scope>NUCLEOTIDE SEQUENCE</scope>
    <source>
        <strain evidence="5">D2M1</strain>
    </source>
</reference>
<accession>A0ABT5RZY7</accession>
<dbReference type="InterPro" id="IPR038460">
    <property type="entry name" value="AcetylCoA_hyd_C_sf"/>
</dbReference>
<dbReference type="Gene3D" id="3.40.1080.20">
    <property type="entry name" value="Acetyl-CoA hydrolase/transferase C-terminal domain"/>
    <property type="match status" value="1"/>
</dbReference>
<evidence type="ECO:0000313" key="6">
    <source>
        <dbReference type="Proteomes" id="UP001148932"/>
    </source>
</evidence>
<proteinExistence type="inferred from homology"/>
<feature type="domain" description="Acetyl-CoA hydrolase/transferase N-terminal" evidence="3">
    <location>
        <begin position="10"/>
        <end position="153"/>
    </location>
</feature>
<feature type="domain" description="Acetyl-CoA hydrolase/transferase C-terminal" evidence="4">
    <location>
        <begin position="260"/>
        <end position="409"/>
    </location>
</feature>
<protein>
    <submittedName>
        <fullName evidence="5">Acetyl-CoA hydrolase</fullName>
    </submittedName>
</protein>
<gene>
    <name evidence="5" type="ORF">OIN59_17660</name>
</gene>
<dbReference type="EMBL" id="JAPCKI010000011">
    <property type="protein sequence ID" value="MDD2179268.1"/>
    <property type="molecule type" value="Genomic_DNA"/>
</dbReference>
<dbReference type="InterPro" id="IPR046433">
    <property type="entry name" value="ActCoA_hydro"/>
</dbReference>
<comment type="caution">
    <text evidence="5">The sequence shown here is derived from an EMBL/GenBank/DDBJ whole genome shotgun (WGS) entry which is preliminary data.</text>
</comment>
<sequence length="429" mass="44868">MPHADLDLARYIRPGDTVLWGQAGAEPQSLVAALVAQRQAFARIRVFLGIGQSGLIQPEHVDAMDFVAYCGSGTNRSLTDAGVLDIVPCHYLELPQLVRDGALRVDVLMLQVSPADASGRHSFGLAMEYLPAALASARVVIGEINDQVPLTNGACSLAREDFDLLVHASYAVGRSAPALGARERAIGAFAASLIGDGATLQIGLGAVPDAVLGALMDRRDLGLHSGAATDGVAALAQSGALTNARKSIDTGVGVAGLLIGSEQLHRYVDRNPSLRLCKTEYTHDPAVLSAIKNLVAINSAIEVDLTGQINAEVASGSYVGAVGGAGAFLQAARRSHGGLPIVALPACAGPHSRIVARLSGPVSTARCDAGFVITEHGIADLRGRSLAERVRRMLDIAAPEHRERLAREAHETLRYMGPDGQGLLLRQPK</sequence>
<dbReference type="PANTHER" id="PTHR21432:SF20">
    <property type="entry name" value="ACETYL-COA HYDROLASE"/>
    <property type="match status" value="1"/>
</dbReference>
<dbReference type="SUPFAM" id="SSF100950">
    <property type="entry name" value="NagB/RpiA/CoA transferase-like"/>
    <property type="match status" value="2"/>
</dbReference>
<dbReference type="Pfam" id="PF13336">
    <property type="entry name" value="AcetylCoA_hyd_C"/>
    <property type="match status" value="1"/>
</dbReference>
<dbReference type="InterPro" id="IPR026888">
    <property type="entry name" value="AcetylCoA_hyd_C"/>
</dbReference>
<dbReference type="RefSeq" id="WP_274112417.1">
    <property type="nucleotide sequence ID" value="NZ_JAPCKI010000011.1"/>
</dbReference>
<dbReference type="InterPro" id="IPR037171">
    <property type="entry name" value="NagB/RpiA_transferase-like"/>
</dbReference>
<dbReference type="PANTHER" id="PTHR21432">
    <property type="entry name" value="ACETYL-COA HYDROLASE-RELATED"/>
    <property type="match status" value="1"/>
</dbReference>
<evidence type="ECO:0000259" key="3">
    <source>
        <dbReference type="Pfam" id="PF02550"/>
    </source>
</evidence>
<keyword evidence="5" id="KW-0378">Hydrolase</keyword>